<dbReference type="RefSeq" id="WP_080174144.1">
    <property type="nucleotide sequence ID" value="NZ_AP024855.1"/>
</dbReference>
<proteinExistence type="predicted"/>
<keyword evidence="1" id="KW-0378">Hydrolase</keyword>
<dbReference type="OrthoDB" id="9802385at2"/>
<accession>A0A1T4RDK4</accession>
<organism evidence="1 2">
    <name type="scientific">Photobacterium toruni</name>
    <dbReference type="NCBI Taxonomy" id="1935446"/>
    <lineage>
        <taxon>Bacteria</taxon>
        <taxon>Pseudomonadati</taxon>
        <taxon>Pseudomonadota</taxon>
        <taxon>Gammaproteobacteria</taxon>
        <taxon>Vibrionales</taxon>
        <taxon>Vibrionaceae</taxon>
        <taxon>Photobacterium</taxon>
    </lineage>
</organism>
<dbReference type="PANTHER" id="PTHR46246:SF1">
    <property type="entry name" value="GUANOSINE-3',5'-BIS(DIPHOSPHATE) 3'-PYROPHOSPHOHYDROLASE MESH1"/>
    <property type="match status" value="1"/>
</dbReference>
<protein>
    <submittedName>
        <fullName evidence="1">Bifunctional (P)ppGpp synthase/hydrolase RelA</fullName>
    </submittedName>
</protein>
<name>A0A1T4RDK4_9GAMM</name>
<sequence>MDSRYLAAQEFAKKRHGEQKYGDQSYAVHLNTVANLAQPFGTDAMIVAQLHDVIEDTDTTFNELADRFGFIIADAVNYVTDVKLEDRAKRKLEINHRLAALSVKEDAARLALTVKVCDRLANVRSSSESSPRHYKMYQHEHSAFREAVYRPGLCDDLWRELDALIIGQPEAILCK</sequence>
<dbReference type="SUPFAM" id="SSF109604">
    <property type="entry name" value="HD-domain/PDEase-like"/>
    <property type="match status" value="1"/>
</dbReference>
<dbReference type="EMBL" id="FUWP01000004">
    <property type="protein sequence ID" value="SKA13977.1"/>
    <property type="molecule type" value="Genomic_DNA"/>
</dbReference>
<dbReference type="Proteomes" id="UP000191116">
    <property type="component" value="Unassembled WGS sequence"/>
</dbReference>
<dbReference type="GO" id="GO:0008893">
    <property type="term" value="F:guanosine-3',5'-bis(diphosphate) 3'-diphosphatase activity"/>
    <property type="evidence" value="ECO:0007669"/>
    <property type="project" value="TreeGrafter"/>
</dbReference>
<reference evidence="1 2" key="1">
    <citation type="submission" date="2017-02" db="EMBL/GenBank/DDBJ databases">
        <authorList>
            <person name="Peterson S.W."/>
        </authorList>
    </citation>
    <scope>NUCLEOTIDE SEQUENCE [LARGE SCALE GENOMIC DNA]</scope>
    <source>
        <strain evidence="1 2">CECT 9189</strain>
    </source>
</reference>
<dbReference type="AlphaFoldDB" id="A0A1T4RDK4"/>
<gene>
    <name evidence="1" type="primary">relA_1</name>
    <name evidence="1" type="ORF">CZ814_01276</name>
</gene>
<evidence type="ECO:0000313" key="2">
    <source>
        <dbReference type="Proteomes" id="UP000191116"/>
    </source>
</evidence>
<dbReference type="PANTHER" id="PTHR46246">
    <property type="entry name" value="GUANOSINE-3',5'-BIS(DIPHOSPHATE) 3'-PYROPHOSPHOHYDROLASE MESH1"/>
    <property type="match status" value="1"/>
</dbReference>
<evidence type="ECO:0000313" key="1">
    <source>
        <dbReference type="EMBL" id="SKA13977.1"/>
    </source>
</evidence>
<dbReference type="Pfam" id="PF13328">
    <property type="entry name" value="HD_4"/>
    <property type="match status" value="1"/>
</dbReference>
<dbReference type="Gene3D" id="1.10.3210.10">
    <property type="entry name" value="Hypothetical protein af1432"/>
    <property type="match status" value="1"/>
</dbReference>
<dbReference type="InterPro" id="IPR052194">
    <property type="entry name" value="MESH1"/>
</dbReference>